<gene>
    <name evidence="1" type="ORF">R1sor_007896</name>
</gene>
<organism evidence="1 2">
    <name type="scientific">Riccia sorocarpa</name>
    <dbReference type="NCBI Taxonomy" id="122646"/>
    <lineage>
        <taxon>Eukaryota</taxon>
        <taxon>Viridiplantae</taxon>
        <taxon>Streptophyta</taxon>
        <taxon>Embryophyta</taxon>
        <taxon>Marchantiophyta</taxon>
        <taxon>Marchantiopsida</taxon>
        <taxon>Marchantiidae</taxon>
        <taxon>Marchantiales</taxon>
        <taxon>Ricciaceae</taxon>
        <taxon>Riccia</taxon>
    </lineage>
</organism>
<sequence>MEIPPLSDDTPETSDSRFFFPLPFEGVPLLAGAGGPGSSGHYHVLCLSVAVRMIWYELVHMTYKDTADASPMTPKLLGVVKAFNSSTSKHKLLLIDDANDIPGKFLSAINQYSVSSQLLSDQSSVEGILVQCSGGMLCRVCTQISHLFAGSSTLEMLLFQSEDIDFCLSDEKATALSEGRVQTKCLRSLGLRENFMKTQFADVLTSAFTGCVQNTSLELIELPANLERLGMALDRVLRTVSDTSRVVVLSFFVDASETLRFPVEEEQKLLSCWRKWLCANDGALKLKIRLQLQSFCAGCPMNSWMDPVNQSTWLFLDPNTAGSDFDVEGFFLLCRSIQSTDTVEFIQLDMSYAVPDSFWI</sequence>
<evidence type="ECO:0000313" key="1">
    <source>
        <dbReference type="EMBL" id="KAL3694245.1"/>
    </source>
</evidence>
<name>A0ABD3HRT4_9MARC</name>
<evidence type="ECO:0000313" key="2">
    <source>
        <dbReference type="Proteomes" id="UP001633002"/>
    </source>
</evidence>
<dbReference type="EMBL" id="JBJQOH010000003">
    <property type="protein sequence ID" value="KAL3694245.1"/>
    <property type="molecule type" value="Genomic_DNA"/>
</dbReference>
<dbReference type="Proteomes" id="UP001633002">
    <property type="component" value="Unassembled WGS sequence"/>
</dbReference>
<proteinExistence type="predicted"/>
<dbReference type="AlphaFoldDB" id="A0ABD3HRT4"/>
<comment type="caution">
    <text evidence="1">The sequence shown here is derived from an EMBL/GenBank/DDBJ whole genome shotgun (WGS) entry which is preliminary data.</text>
</comment>
<reference evidence="1 2" key="1">
    <citation type="submission" date="2024-09" db="EMBL/GenBank/DDBJ databases">
        <title>Chromosome-scale assembly of Riccia sorocarpa.</title>
        <authorList>
            <person name="Paukszto L."/>
        </authorList>
    </citation>
    <scope>NUCLEOTIDE SEQUENCE [LARGE SCALE GENOMIC DNA]</scope>
    <source>
        <strain evidence="1">LP-2024</strain>
        <tissue evidence="1">Aerial parts of the thallus</tissue>
    </source>
</reference>
<protein>
    <submittedName>
        <fullName evidence="1">Uncharacterized protein</fullName>
    </submittedName>
</protein>
<accession>A0ABD3HRT4</accession>
<keyword evidence="2" id="KW-1185">Reference proteome</keyword>